<dbReference type="STRING" id="1163617.SCD_n00859"/>
<dbReference type="Gene3D" id="3.60.15.10">
    <property type="entry name" value="Ribonuclease Z/Hydroxyacylglutathione hydrolase-like"/>
    <property type="match status" value="1"/>
</dbReference>
<sequence>MQPFFAFLLFLFMSTAASASDETTVTVKVKPIKLSPHAYYVQGLAGAASSANQGFMSNAGFVVTSDGVVVFDTLGSPPLAAEMIRQIRKITRQPIRRVIVSHYHADHIYGLQAFKALGAEIWAHRRGQEYLASDEAQLRLAQRRETLFPWVDETTRLLPADKWLEGEMRFEMGGLHFELAYVGPAHSPEDMVMLVKEDGVLYSGDMVFKGRVPYVGNADSKAWLEALDRLIKLKPKIMVPGHGKASTNAAADLVFTRDYLLYLRNTMGKAAANMEPFEEAYAKTSWKEFEHLPAFQAANRVNAYNTYLLMENEGMQAK</sequence>
<dbReference type="KEGG" id="sdr:SCD_n00859"/>
<keyword evidence="4" id="KW-1185">Reference proteome</keyword>
<dbReference type="SMART" id="SM00849">
    <property type="entry name" value="Lactamase_B"/>
    <property type="match status" value="1"/>
</dbReference>
<gene>
    <name evidence="3" type="primary">soxH</name>
    <name evidence="3" type="ORF">SCD_n00859</name>
</gene>
<dbReference type="Pfam" id="PF00753">
    <property type="entry name" value="Lactamase_B"/>
    <property type="match status" value="1"/>
</dbReference>
<feature type="domain" description="Metallo-beta-lactamase" evidence="2">
    <location>
        <begin position="56"/>
        <end position="242"/>
    </location>
</feature>
<protein>
    <submittedName>
        <fullName evidence="3">Beta lactamase</fullName>
    </submittedName>
</protein>
<dbReference type="Proteomes" id="UP000015559">
    <property type="component" value="Chromosome"/>
</dbReference>
<proteinExistence type="predicted"/>
<evidence type="ECO:0000313" key="4">
    <source>
        <dbReference type="Proteomes" id="UP000015559"/>
    </source>
</evidence>
<dbReference type="InterPro" id="IPR050855">
    <property type="entry name" value="NDM-1-like"/>
</dbReference>
<keyword evidence="1" id="KW-0732">Signal</keyword>
<dbReference type="eggNOG" id="COG0491">
    <property type="taxonomic scope" value="Bacteria"/>
</dbReference>
<name>S6A9U1_SULDS</name>
<evidence type="ECO:0000259" key="2">
    <source>
        <dbReference type="SMART" id="SM00849"/>
    </source>
</evidence>
<dbReference type="PANTHER" id="PTHR42951:SF20">
    <property type="entry name" value="BETA LACTAMASE"/>
    <property type="match status" value="1"/>
</dbReference>
<reference evidence="3 4" key="1">
    <citation type="journal article" date="2012" name="Appl. Environ. Microbiol.">
        <title>Draft genome sequence of a psychrotolerant sulfur-oxidizing bacterium, Sulfuricella denitrificans skB26, and proteomic insights into cold adaptation.</title>
        <authorList>
            <person name="Watanabe T."/>
            <person name="Kojima H."/>
            <person name="Fukui M."/>
        </authorList>
    </citation>
    <scope>NUCLEOTIDE SEQUENCE [LARGE SCALE GENOMIC DNA]</scope>
    <source>
        <strain evidence="4">skB26</strain>
    </source>
</reference>
<dbReference type="InterPro" id="IPR001279">
    <property type="entry name" value="Metallo-B-lactamas"/>
</dbReference>
<dbReference type="OrthoDB" id="1273797at2"/>
<feature type="signal peptide" evidence="1">
    <location>
        <begin position="1"/>
        <end position="19"/>
    </location>
</feature>
<accession>S6A9U1</accession>
<evidence type="ECO:0000313" key="3">
    <source>
        <dbReference type="EMBL" id="BAN34700.1"/>
    </source>
</evidence>
<dbReference type="RefSeq" id="WP_009206353.1">
    <property type="nucleotide sequence ID" value="NC_022357.1"/>
</dbReference>
<organism evidence="3 4">
    <name type="scientific">Sulfuricella denitrificans (strain DSM 22764 / NBRC 105220 / skB26)</name>
    <dbReference type="NCBI Taxonomy" id="1163617"/>
    <lineage>
        <taxon>Bacteria</taxon>
        <taxon>Pseudomonadati</taxon>
        <taxon>Pseudomonadota</taxon>
        <taxon>Betaproteobacteria</taxon>
        <taxon>Nitrosomonadales</taxon>
        <taxon>Sulfuricellaceae</taxon>
        <taxon>Sulfuricella</taxon>
    </lineage>
</organism>
<feature type="chain" id="PRO_5004545389" evidence="1">
    <location>
        <begin position="20"/>
        <end position="318"/>
    </location>
</feature>
<dbReference type="EMBL" id="AP013066">
    <property type="protein sequence ID" value="BAN34700.1"/>
    <property type="molecule type" value="Genomic_DNA"/>
</dbReference>
<evidence type="ECO:0000256" key="1">
    <source>
        <dbReference type="SAM" id="SignalP"/>
    </source>
</evidence>
<dbReference type="AlphaFoldDB" id="S6A9U1"/>
<dbReference type="SUPFAM" id="SSF56281">
    <property type="entry name" value="Metallo-hydrolase/oxidoreductase"/>
    <property type="match status" value="1"/>
</dbReference>
<dbReference type="CDD" id="cd16282">
    <property type="entry name" value="metallo-hydrolase-like_MBL-fold"/>
    <property type="match status" value="1"/>
</dbReference>
<dbReference type="HOGENOM" id="CLU_056342_0_0_4"/>
<dbReference type="PANTHER" id="PTHR42951">
    <property type="entry name" value="METALLO-BETA-LACTAMASE DOMAIN-CONTAINING"/>
    <property type="match status" value="1"/>
</dbReference>
<dbReference type="InterPro" id="IPR036866">
    <property type="entry name" value="RibonucZ/Hydroxyglut_hydro"/>
</dbReference>